<reference evidence="2" key="1">
    <citation type="submission" date="2023-06" db="EMBL/GenBank/DDBJ databases">
        <authorList>
            <person name="Kurt Z."/>
        </authorList>
    </citation>
    <scope>NUCLEOTIDE SEQUENCE</scope>
</reference>
<evidence type="ECO:0000313" key="4">
    <source>
        <dbReference type="EMBL" id="CAL6081197.1"/>
    </source>
</evidence>
<keyword evidence="7" id="KW-1185">Reference proteome</keyword>
<reference evidence="4 7" key="2">
    <citation type="submission" date="2024-07" db="EMBL/GenBank/DDBJ databases">
        <authorList>
            <person name="Akdeniz Z."/>
        </authorList>
    </citation>
    <scope>NUCLEOTIDE SEQUENCE [LARGE SCALE GENOMIC DNA]</scope>
</reference>
<dbReference type="Proteomes" id="UP001642409">
    <property type="component" value="Unassembled WGS sequence"/>
</dbReference>
<dbReference type="AlphaFoldDB" id="A0AA86PNG0"/>
<sequence length="136" mass="16210">MKWCSSTISAALHVHKIVKQKPKCFLDPVKVDPMFSNYWSNYYGVFTQSTAFRAKSAEHFTFNLCVLQKHFKSLFGYIYQVFRQRFEKLLIIQLFLEEHNITYMIPQLGLYKTQQIHTNVEFKINEKHKIKSIVLI</sequence>
<evidence type="ECO:0000313" key="7">
    <source>
        <dbReference type="Proteomes" id="UP001642409"/>
    </source>
</evidence>
<name>A0AA86PNG0_9EUKA</name>
<dbReference type="EMBL" id="CATOUU010000706">
    <property type="protein sequence ID" value="CAI9942734.1"/>
    <property type="molecule type" value="Genomic_DNA"/>
</dbReference>
<protein>
    <submittedName>
        <fullName evidence="4">Hypothetical_protein</fullName>
    </submittedName>
</protein>
<evidence type="ECO:0000313" key="2">
    <source>
        <dbReference type="EMBL" id="CAI9942736.1"/>
    </source>
</evidence>
<gene>
    <name evidence="1" type="ORF">HINF_LOCUS30379</name>
    <name evidence="2" type="ORF">HINF_LOCUS30381</name>
    <name evidence="3" type="ORF">HINF_LOCUS30388</name>
    <name evidence="4" type="ORF">HINF_LOCUS60227</name>
    <name evidence="5" type="ORF">HINF_LOCUS60229</name>
    <name evidence="6" type="ORF">HINF_LOCUS60236</name>
</gene>
<evidence type="ECO:0000313" key="5">
    <source>
        <dbReference type="EMBL" id="CAL6081201.1"/>
    </source>
</evidence>
<dbReference type="EMBL" id="CAXDID020000351">
    <property type="protein sequence ID" value="CAL6081215.1"/>
    <property type="molecule type" value="Genomic_DNA"/>
</dbReference>
<evidence type="ECO:0000313" key="3">
    <source>
        <dbReference type="EMBL" id="CAI9942743.1"/>
    </source>
</evidence>
<accession>A0AA86PNG0</accession>
<dbReference type="EMBL" id="CAXDID020000351">
    <property type="protein sequence ID" value="CAL6081201.1"/>
    <property type="molecule type" value="Genomic_DNA"/>
</dbReference>
<dbReference type="EMBL" id="CATOUU010000706">
    <property type="protein sequence ID" value="CAI9942736.1"/>
    <property type="molecule type" value="Genomic_DNA"/>
</dbReference>
<dbReference type="EMBL" id="CAXDID020000351">
    <property type="protein sequence ID" value="CAL6081197.1"/>
    <property type="molecule type" value="Genomic_DNA"/>
</dbReference>
<comment type="caution">
    <text evidence="2">The sequence shown here is derived from an EMBL/GenBank/DDBJ whole genome shotgun (WGS) entry which is preliminary data.</text>
</comment>
<evidence type="ECO:0000313" key="1">
    <source>
        <dbReference type="EMBL" id="CAI9942734.1"/>
    </source>
</evidence>
<proteinExistence type="predicted"/>
<organism evidence="2">
    <name type="scientific">Hexamita inflata</name>
    <dbReference type="NCBI Taxonomy" id="28002"/>
    <lineage>
        <taxon>Eukaryota</taxon>
        <taxon>Metamonada</taxon>
        <taxon>Diplomonadida</taxon>
        <taxon>Hexamitidae</taxon>
        <taxon>Hexamitinae</taxon>
        <taxon>Hexamita</taxon>
    </lineage>
</organism>
<dbReference type="EMBL" id="CATOUU010000706">
    <property type="protein sequence ID" value="CAI9942743.1"/>
    <property type="molecule type" value="Genomic_DNA"/>
</dbReference>
<evidence type="ECO:0000313" key="6">
    <source>
        <dbReference type="EMBL" id="CAL6081215.1"/>
    </source>
</evidence>